<dbReference type="OrthoDB" id="6505211at2"/>
<sequence length="86" mass="9523">MQNAVISRDQAIAHYFNLASEGADKQMAVFGQIVAEILQTGMPVTNKAIISALIARLEQENDEAQLDIYRQLLEIVVHKTPDDISV</sequence>
<dbReference type="InterPro" id="IPR024753">
    <property type="entry name" value="AriR"/>
</dbReference>
<evidence type="ECO:0000313" key="3">
    <source>
        <dbReference type="Proteomes" id="UP000193749"/>
    </source>
</evidence>
<dbReference type="AlphaFoldDB" id="A0A1X1ETH7"/>
<dbReference type="RefSeq" id="WP_084873828.1">
    <property type="nucleotide sequence ID" value="NZ_JAGGMY010000001.1"/>
</dbReference>
<proteinExistence type="predicted"/>
<dbReference type="Proteomes" id="UP000193749">
    <property type="component" value="Unassembled WGS sequence"/>
</dbReference>
<comment type="caution">
    <text evidence="2">The sequence shown here is derived from an EMBL/GenBank/DDBJ whole genome shotgun (WGS) entry which is preliminary data.</text>
</comment>
<dbReference type="EMBL" id="MLJI01000001">
    <property type="protein sequence ID" value="ORM93174.1"/>
    <property type="molecule type" value="Genomic_DNA"/>
</dbReference>
<name>A0A1X1ETH7_PANCY</name>
<evidence type="ECO:0000313" key="2">
    <source>
        <dbReference type="EMBL" id="ORM93174.1"/>
    </source>
</evidence>
<feature type="coiled-coil region" evidence="1">
    <location>
        <begin position="47"/>
        <end position="74"/>
    </location>
</feature>
<gene>
    <name evidence="2" type="ORF">HA50_07380</name>
</gene>
<dbReference type="GO" id="GO:0071468">
    <property type="term" value="P:cellular response to acidic pH"/>
    <property type="evidence" value="ECO:0007669"/>
    <property type="project" value="InterPro"/>
</dbReference>
<reference evidence="2 3" key="1">
    <citation type="journal article" date="2017" name="Antonie Van Leeuwenhoek">
        <title>Phylogenomic resolution of the bacterial genus Pantoea and its relationship with Erwinia and Tatumella.</title>
        <authorList>
            <person name="Palmer M."/>
            <person name="Steenkamp E.T."/>
            <person name="Coetzee M.P."/>
            <person name="Chan W.Y."/>
            <person name="van Zyl E."/>
            <person name="De Maayer P."/>
            <person name="Coutinho T.A."/>
            <person name="Blom J."/>
            <person name="Smits T.H."/>
            <person name="Duffy B."/>
            <person name="Venter S.N."/>
        </authorList>
    </citation>
    <scope>NUCLEOTIDE SEQUENCE [LARGE SCALE GENOMIC DNA]</scope>
    <source>
        <strain evidence="2 3">LMG 2657</strain>
    </source>
</reference>
<dbReference type="Pfam" id="PF10798">
    <property type="entry name" value="YmgB"/>
    <property type="match status" value="1"/>
</dbReference>
<dbReference type="Gene3D" id="1.20.5.5260">
    <property type="match status" value="1"/>
</dbReference>
<organism evidence="2 3">
    <name type="scientific">Pantoea cypripedii</name>
    <name type="common">Pectobacterium cypripedii</name>
    <name type="synonym">Erwinia cypripedii</name>
    <dbReference type="NCBI Taxonomy" id="55209"/>
    <lineage>
        <taxon>Bacteria</taxon>
        <taxon>Pseudomonadati</taxon>
        <taxon>Pseudomonadota</taxon>
        <taxon>Gammaproteobacteria</taxon>
        <taxon>Enterobacterales</taxon>
        <taxon>Erwiniaceae</taxon>
        <taxon>Pantoea</taxon>
    </lineage>
</organism>
<keyword evidence="3" id="KW-1185">Reference proteome</keyword>
<evidence type="ECO:0000256" key="1">
    <source>
        <dbReference type="SAM" id="Coils"/>
    </source>
</evidence>
<keyword evidence="1" id="KW-0175">Coiled coil</keyword>
<protein>
    <submittedName>
        <fullName evidence="2">Biofilm development protein AriR</fullName>
    </submittedName>
</protein>
<accession>A0A1X1ETH7</accession>